<comment type="caution">
    <text evidence="2">The sequence shown here is derived from an EMBL/GenBank/DDBJ whole genome shotgun (WGS) entry which is preliminary data.</text>
</comment>
<dbReference type="Proteomes" id="UP000324222">
    <property type="component" value="Unassembled WGS sequence"/>
</dbReference>
<accession>A0A5B7JLH0</accession>
<name>A0A5B7JLH0_PORTR</name>
<dbReference type="AlphaFoldDB" id="A0A5B7JLH0"/>
<protein>
    <submittedName>
        <fullName evidence="2">Uncharacterized protein</fullName>
    </submittedName>
</protein>
<proteinExistence type="predicted"/>
<sequence length="66" mass="7223">MHPSTRQPLAATCLPISTLRSPQVSLKRPAVREGRRKKAPPRSEGIGNFDEGLRNPGRTNDAGYIV</sequence>
<gene>
    <name evidence="2" type="ORF">E2C01_094287</name>
</gene>
<evidence type="ECO:0000256" key="1">
    <source>
        <dbReference type="SAM" id="MobiDB-lite"/>
    </source>
</evidence>
<evidence type="ECO:0000313" key="3">
    <source>
        <dbReference type="Proteomes" id="UP000324222"/>
    </source>
</evidence>
<evidence type="ECO:0000313" key="2">
    <source>
        <dbReference type="EMBL" id="MPC98901.1"/>
    </source>
</evidence>
<keyword evidence="3" id="KW-1185">Reference proteome</keyword>
<dbReference type="EMBL" id="VSRR010116063">
    <property type="protein sequence ID" value="MPC98901.1"/>
    <property type="molecule type" value="Genomic_DNA"/>
</dbReference>
<organism evidence="2 3">
    <name type="scientific">Portunus trituberculatus</name>
    <name type="common">Swimming crab</name>
    <name type="synonym">Neptunus trituberculatus</name>
    <dbReference type="NCBI Taxonomy" id="210409"/>
    <lineage>
        <taxon>Eukaryota</taxon>
        <taxon>Metazoa</taxon>
        <taxon>Ecdysozoa</taxon>
        <taxon>Arthropoda</taxon>
        <taxon>Crustacea</taxon>
        <taxon>Multicrustacea</taxon>
        <taxon>Malacostraca</taxon>
        <taxon>Eumalacostraca</taxon>
        <taxon>Eucarida</taxon>
        <taxon>Decapoda</taxon>
        <taxon>Pleocyemata</taxon>
        <taxon>Brachyura</taxon>
        <taxon>Eubrachyura</taxon>
        <taxon>Portunoidea</taxon>
        <taxon>Portunidae</taxon>
        <taxon>Portuninae</taxon>
        <taxon>Portunus</taxon>
    </lineage>
</organism>
<reference evidence="2 3" key="1">
    <citation type="submission" date="2019-05" db="EMBL/GenBank/DDBJ databases">
        <title>Another draft genome of Portunus trituberculatus and its Hox gene families provides insights of decapod evolution.</title>
        <authorList>
            <person name="Jeong J.-H."/>
            <person name="Song I."/>
            <person name="Kim S."/>
            <person name="Choi T."/>
            <person name="Kim D."/>
            <person name="Ryu S."/>
            <person name="Kim W."/>
        </authorList>
    </citation>
    <scope>NUCLEOTIDE SEQUENCE [LARGE SCALE GENOMIC DNA]</scope>
    <source>
        <tissue evidence="2">Muscle</tissue>
    </source>
</reference>
<feature type="region of interest" description="Disordered" evidence="1">
    <location>
        <begin position="1"/>
        <end position="66"/>
    </location>
</feature>